<protein>
    <submittedName>
        <fullName evidence="6">AAA ATPase central domain-containing protein</fullName>
    </submittedName>
</protein>
<dbReference type="PANTHER" id="PTHR43392:SF2">
    <property type="entry name" value="AAA-TYPE ATPASE FAMILY PROTEIN _ ANKYRIN REPEAT FAMILY PROTEIN"/>
    <property type="match status" value="1"/>
</dbReference>
<proteinExistence type="inferred from homology"/>
<dbReference type="InterPro" id="IPR050773">
    <property type="entry name" value="CbxX/CfxQ_RuBisCO_ESX"/>
</dbReference>
<dbReference type="Pfam" id="PF00004">
    <property type="entry name" value="AAA"/>
    <property type="match status" value="1"/>
</dbReference>
<gene>
    <name evidence="6" type="ORF">MOC_1798</name>
</gene>
<keyword evidence="4" id="KW-0812">Transmembrane</keyword>
<dbReference type="eggNOG" id="COG0464">
    <property type="taxonomic scope" value="Bacteria"/>
</dbReference>
<evidence type="ECO:0000259" key="5">
    <source>
        <dbReference type="SMART" id="SM00382"/>
    </source>
</evidence>
<keyword evidence="7" id="KW-1185">Reference proteome</keyword>
<dbReference type="InterPro" id="IPR003959">
    <property type="entry name" value="ATPase_AAA_core"/>
</dbReference>
<reference evidence="6 7" key="1">
    <citation type="journal article" date="2014" name="PLoS ONE">
        <title>Genome Information of Methylobacterium oryzae, a Plant-Probiotic Methylotroph in the Phyllosphere.</title>
        <authorList>
            <person name="Kwak M.J."/>
            <person name="Jeong H."/>
            <person name="Madhaiyan M."/>
            <person name="Lee Y."/>
            <person name="Sa T.M."/>
            <person name="Oh T.K."/>
            <person name="Kim J.F."/>
        </authorList>
    </citation>
    <scope>NUCLEOTIDE SEQUENCE [LARGE SCALE GENOMIC DNA]</scope>
    <source>
        <strain evidence="6 7">CBMB20</strain>
    </source>
</reference>
<feature type="domain" description="AAA+ ATPase" evidence="5">
    <location>
        <begin position="142"/>
        <end position="282"/>
    </location>
</feature>
<dbReference type="STRING" id="693986.MOC_1798"/>
<dbReference type="SUPFAM" id="SSF52540">
    <property type="entry name" value="P-loop containing nucleoside triphosphate hydrolases"/>
    <property type="match status" value="1"/>
</dbReference>
<evidence type="ECO:0000313" key="7">
    <source>
        <dbReference type="Proteomes" id="UP000029492"/>
    </source>
</evidence>
<keyword evidence="2" id="KW-0547">Nucleotide-binding</keyword>
<organism evidence="6 7">
    <name type="scientific">Methylobacterium oryzae CBMB20</name>
    <dbReference type="NCBI Taxonomy" id="693986"/>
    <lineage>
        <taxon>Bacteria</taxon>
        <taxon>Pseudomonadati</taxon>
        <taxon>Pseudomonadota</taxon>
        <taxon>Alphaproteobacteria</taxon>
        <taxon>Hyphomicrobiales</taxon>
        <taxon>Methylobacteriaceae</taxon>
        <taxon>Methylobacterium</taxon>
    </lineage>
</organism>
<keyword evidence="3" id="KW-0067">ATP-binding</keyword>
<keyword evidence="4" id="KW-0472">Membrane</keyword>
<dbReference type="CDD" id="cd00009">
    <property type="entry name" value="AAA"/>
    <property type="match status" value="1"/>
</dbReference>
<dbReference type="InterPro" id="IPR027417">
    <property type="entry name" value="P-loop_NTPase"/>
</dbReference>
<dbReference type="InterPro" id="IPR041627">
    <property type="entry name" value="AAA_lid_6"/>
</dbReference>
<evidence type="ECO:0000256" key="4">
    <source>
        <dbReference type="SAM" id="Phobius"/>
    </source>
</evidence>
<dbReference type="GO" id="GO:0005524">
    <property type="term" value="F:ATP binding"/>
    <property type="evidence" value="ECO:0007669"/>
    <property type="project" value="UniProtKB-KW"/>
</dbReference>
<dbReference type="EMBL" id="CP003811">
    <property type="protein sequence ID" value="AIQ89553.1"/>
    <property type="molecule type" value="Genomic_DNA"/>
</dbReference>
<keyword evidence="4" id="KW-1133">Transmembrane helix</keyword>
<dbReference type="Pfam" id="PF17866">
    <property type="entry name" value="AAA_lid_6"/>
    <property type="match status" value="1"/>
</dbReference>
<dbReference type="GeneID" id="96606348"/>
<accession>A0A089NUN3</accession>
<dbReference type="GO" id="GO:0016887">
    <property type="term" value="F:ATP hydrolysis activity"/>
    <property type="evidence" value="ECO:0007669"/>
    <property type="project" value="InterPro"/>
</dbReference>
<dbReference type="PRINTS" id="PR00819">
    <property type="entry name" value="CBXCFQXSUPER"/>
</dbReference>
<sequence>MSKSAILPFVVSGLVVAVLTPLLLSTDYGPVAWWNAAGAELRWRAAIGIAVALLAALGLAATATAARKAEAGLGQPAGGLLALPRLIVAPRRVVEARSPEAVIANLENMVGLAPVKREVNALIARLELEQRRRAEGLPVAAISQHMVFTGPPGVGKTEVARAIGEIYRSLEVLRRGHLVEVDRAALVAGYVGQTAAKTLEKCHEALDGILFIDEAYTLAAGGGGGGDFGKEAIDTLLKFMEDNRDRIIVIVAGYTNDMRRFIDTNPGLAGRFTKTVEFPPYSPKDLCEILKRMAARQQFALPEGFEAALTPWLAQRSRAEDWSNAREMRTLLEKAREAQAARVALQGGDLRRLEIVDLLRATGEDA</sequence>
<dbReference type="InterPro" id="IPR000641">
    <property type="entry name" value="CbxX/CfxQ"/>
</dbReference>
<dbReference type="Proteomes" id="UP000029492">
    <property type="component" value="Chromosome"/>
</dbReference>
<name>A0A089NUN3_9HYPH</name>
<dbReference type="Gene3D" id="3.40.50.300">
    <property type="entry name" value="P-loop containing nucleotide triphosphate hydrolases"/>
    <property type="match status" value="1"/>
</dbReference>
<dbReference type="KEGG" id="mor:MOC_1798"/>
<dbReference type="AlphaFoldDB" id="A0A089NUN3"/>
<dbReference type="HOGENOM" id="CLU_008749_1_4_5"/>
<dbReference type="SMART" id="SM00382">
    <property type="entry name" value="AAA"/>
    <property type="match status" value="1"/>
</dbReference>
<feature type="transmembrane region" description="Helical" evidence="4">
    <location>
        <begin position="41"/>
        <end position="61"/>
    </location>
</feature>
<evidence type="ECO:0000256" key="3">
    <source>
        <dbReference type="ARBA" id="ARBA00022840"/>
    </source>
</evidence>
<dbReference type="RefSeq" id="WP_043355315.1">
    <property type="nucleotide sequence ID" value="NZ_CP003811.1"/>
</dbReference>
<evidence type="ECO:0000256" key="2">
    <source>
        <dbReference type="ARBA" id="ARBA00022741"/>
    </source>
</evidence>
<dbReference type="InterPro" id="IPR003593">
    <property type="entry name" value="AAA+_ATPase"/>
</dbReference>
<dbReference type="Gene3D" id="1.10.8.60">
    <property type="match status" value="1"/>
</dbReference>
<evidence type="ECO:0000313" key="6">
    <source>
        <dbReference type="EMBL" id="AIQ89553.1"/>
    </source>
</evidence>
<comment type="similarity">
    <text evidence="1">Belongs to the CbxX/CfxQ family.</text>
</comment>
<evidence type="ECO:0000256" key="1">
    <source>
        <dbReference type="ARBA" id="ARBA00010378"/>
    </source>
</evidence>
<dbReference type="PANTHER" id="PTHR43392">
    <property type="entry name" value="AAA-TYPE ATPASE FAMILY PROTEIN / ANKYRIN REPEAT FAMILY PROTEIN"/>
    <property type="match status" value="1"/>
</dbReference>
<dbReference type="FunFam" id="3.40.50.300:FF:000216">
    <property type="entry name" value="Type VII secretion ATPase EccA"/>
    <property type="match status" value="1"/>
</dbReference>